<reference evidence="1" key="1">
    <citation type="submission" date="2020-11" db="EMBL/GenBank/DDBJ databases">
        <title>Bacterial whole genome sequence for Panacibacter sp. DH6.</title>
        <authorList>
            <person name="Le V."/>
            <person name="Ko S."/>
            <person name="Ahn C.-Y."/>
            <person name="Oh H.-M."/>
        </authorList>
    </citation>
    <scope>NUCLEOTIDE SEQUENCE</scope>
    <source>
        <strain evidence="1">DH6</strain>
    </source>
</reference>
<name>A0A931MCA4_9BACT</name>
<keyword evidence="2" id="KW-1185">Reference proteome</keyword>
<sequence length="86" mass="10227">MEFAGAGNEFLLHLKSANIETQHNIILELLNSEQFGASLINYKLFEAESKAAYRIRMLPSVLILFKRRFDQLIRYELLELFEYKEW</sequence>
<accession>A0A931MCA4</accession>
<proteinExistence type="predicted"/>
<gene>
    <name evidence="1" type="ORF">I5907_17260</name>
</gene>
<comment type="caution">
    <text evidence="1">The sequence shown here is derived from an EMBL/GenBank/DDBJ whole genome shotgun (WGS) entry which is preliminary data.</text>
</comment>
<dbReference type="RefSeq" id="WP_196992049.1">
    <property type="nucleotide sequence ID" value="NZ_JADWYR010000002.1"/>
</dbReference>
<organism evidence="1 2">
    <name type="scientific">Panacibacter microcysteis</name>
    <dbReference type="NCBI Taxonomy" id="2793269"/>
    <lineage>
        <taxon>Bacteria</taxon>
        <taxon>Pseudomonadati</taxon>
        <taxon>Bacteroidota</taxon>
        <taxon>Chitinophagia</taxon>
        <taxon>Chitinophagales</taxon>
        <taxon>Chitinophagaceae</taxon>
        <taxon>Panacibacter</taxon>
    </lineage>
</organism>
<dbReference type="EMBL" id="JADWYR010000002">
    <property type="protein sequence ID" value="MBG9377991.1"/>
    <property type="molecule type" value="Genomic_DNA"/>
</dbReference>
<evidence type="ECO:0000313" key="2">
    <source>
        <dbReference type="Proteomes" id="UP000628448"/>
    </source>
</evidence>
<protein>
    <submittedName>
        <fullName evidence="1">Uncharacterized protein</fullName>
    </submittedName>
</protein>
<dbReference type="Proteomes" id="UP000628448">
    <property type="component" value="Unassembled WGS sequence"/>
</dbReference>
<evidence type="ECO:0000313" key="1">
    <source>
        <dbReference type="EMBL" id="MBG9377991.1"/>
    </source>
</evidence>
<dbReference type="AlphaFoldDB" id="A0A931MCA4"/>